<feature type="chain" id="PRO_5047369278" evidence="1">
    <location>
        <begin position="26"/>
        <end position="60"/>
    </location>
</feature>
<evidence type="ECO:0000313" key="2">
    <source>
        <dbReference type="EMBL" id="MBT1072746.1"/>
    </source>
</evidence>
<evidence type="ECO:0000256" key="1">
    <source>
        <dbReference type="SAM" id="SignalP"/>
    </source>
</evidence>
<comment type="caution">
    <text evidence="2">The sequence shown here is derived from an EMBL/GenBank/DDBJ whole genome shotgun (WGS) entry which is preliminary data.</text>
</comment>
<organism evidence="2 3">
    <name type="scientific">Pelotalea chapellei</name>
    <dbReference type="NCBI Taxonomy" id="44671"/>
    <lineage>
        <taxon>Bacteria</taxon>
        <taxon>Pseudomonadati</taxon>
        <taxon>Thermodesulfobacteriota</taxon>
        <taxon>Desulfuromonadia</taxon>
        <taxon>Geobacterales</taxon>
        <taxon>Geobacteraceae</taxon>
        <taxon>Pelotalea</taxon>
    </lineage>
</organism>
<gene>
    <name evidence="2" type="ORF">KJB30_13190</name>
</gene>
<keyword evidence="3" id="KW-1185">Reference proteome</keyword>
<accession>A0ABS5UAN8</accession>
<name>A0ABS5UAN8_9BACT</name>
<dbReference type="RefSeq" id="WP_214300044.1">
    <property type="nucleotide sequence ID" value="NZ_JAHDYS010000012.1"/>
</dbReference>
<feature type="signal peptide" evidence="1">
    <location>
        <begin position="1"/>
        <end position="25"/>
    </location>
</feature>
<evidence type="ECO:0000313" key="3">
    <source>
        <dbReference type="Proteomes" id="UP000784128"/>
    </source>
</evidence>
<proteinExistence type="predicted"/>
<reference evidence="2 3" key="1">
    <citation type="submission" date="2021-05" db="EMBL/GenBank/DDBJ databases">
        <title>The draft genome of Geobacter chapellei DSM 13688.</title>
        <authorList>
            <person name="Xu Z."/>
            <person name="Masuda Y."/>
            <person name="Itoh H."/>
            <person name="Senoo K."/>
        </authorList>
    </citation>
    <scope>NUCLEOTIDE SEQUENCE [LARGE SCALE GENOMIC DNA]</scope>
    <source>
        <strain evidence="2 3">DSM 13688</strain>
    </source>
</reference>
<dbReference type="EMBL" id="JAHDYS010000012">
    <property type="protein sequence ID" value="MBT1072746.1"/>
    <property type="molecule type" value="Genomic_DNA"/>
</dbReference>
<protein>
    <submittedName>
        <fullName evidence="2">Uncharacterized protein</fullName>
    </submittedName>
</protein>
<dbReference type="Proteomes" id="UP000784128">
    <property type="component" value="Unassembled WGS sequence"/>
</dbReference>
<sequence length="60" mass="6404">MKISSVKLPTVVICLAMLAMLVTLSNNVAHKNQHNALVQSDSDLPGSYSTAVNTLYTSGR</sequence>
<keyword evidence="1" id="KW-0732">Signal</keyword>